<dbReference type="EMBL" id="WJBB01000030">
    <property type="protein sequence ID" value="MBC3798460.1"/>
    <property type="molecule type" value="Genomic_DNA"/>
</dbReference>
<organism evidence="2 3">
    <name type="scientific">Acetobacterium tundrae</name>
    <dbReference type="NCBI Taxonomy" id="132932"/>
    <lineage>
        <taxon>Bacteria</taxon>
        <taxon>Bacillati</taxon>
        <taxon>Bacillota</taxon>
        <taxon>Clostridia</taxon>
        <taxon>Eubacteriales</taxon>
        <taxon>Eubacteriaceae</taxon>
        <taxon>Acetobacterium</taxon>
    </lineage>
</organism>
<name>A0ABR6WQM9_9FIRM</name>
<gene>
    <name evidence="2" type="ORF">GH807_15610</name>
</gene>
<keyword evidence="1" id="KW-1133">Transmembrane helix</keyword>
<dbReference type="RefSeq" id="WP_148603760.1">
    <property type="nucleotide sequence ID" value="NZ_RXYB01000010.1"/>
</dbReference>
<reference evidence="2 3" key="1">
    <citation type="journal article" date="2020" name="mSystems">
        <title>Defining Genomic and Predicted Metabolic Features of the Acetobacterium Genus.</title>
        <authorList>
            <person name="Ross D.E."/>
            <person name="Marshall C.W."/>
            <person name="Gulliver D."/>
            <person name="May H.D."/>
            <person name="Norman R.S."/>
        </authorList>
    </citation>
    <scope>NUCLEOTIDE SEQUENCE [LARGE SCALE GENOMIC DNA]</scope>
    <source>
        <strain evidence="2 3">DSM 9173</strain>
    </source>
</reference>
<keyword evidence="1" id="KW-0812">Transmembrane</keyword>
<sequence>MDENTKEPWWQKTWVIVLACVFVPPVGIVLLWVGKKLNDNGRIFLTIALAIYTMLWFSSLGGTNSSSKAKSQVPAQTTTSTAAKNTTATKTATVQSTVATTIEGALSSAGRTKGSTISQGSGKDGVPELVIDSKISDFSEKPSAYAVCYDACEALKNIPDLQNYGDVMFNFNGDYVANDGTTQTMPVIRLRYTTSQINNFDFSSRDYVSYQNIADVVKMDVK</sequence>
<proteinExistence type="predicted"/>
<evidence type="ECO:0000313" key="2">
    <source>
        <dbReference type="EMBL" id="MBC3798460.1"/>
    </source>
</evidence>
<protein>
    <submittedName>
        <fullName evidence="2">Uncharacterized protein</fullName>
    </submittedName>
</protein>
<dbReference type="Proteomes" id="UP000653358">
    <property type="component" value="Unassembled WGS sequence"/>
</dbReference>
<feature type="transmembrane region" description="Helical" evidence="1">
    <location>
        <begin position="43"/>
        <end position="62"/>
    </location>
</feature>
<comment type="caution">
    <text evidence="2">The sequence shown here is derived from an EMBL/GenBank/DDBJ whole genome shotgun (WGS) entry which is preliminary data.</text>
</comment>
<evidence type="ECO:0000313" key="3">
    <source>
        <dbReference type="Proteomes" id="UP000653358"/>
    </source>
</evidence>
<keyword evidence="3" id="KW-1185">Reference proteome</keyword>
<keyword evidence="1" id="KW-0472">Membrane</keyword>
<accession>A0ABR6WQM9</accession>
<feature type="transmembrane region" description="Helical" evidence="1">
    <location>
        <begin position="14"/>
        <end position="34"/>
    </location>
</feature>
<evidence type="ECO:0000256" key="1">
    <source>
        <dbReference type="SAM" id="Phobius"/>
    </source>
</evidence>